<dbReference type="AlphaFoldDB" id="A0A7G1P338"/>
<dbReference type="RefSeq" id="WP_190851253.1">
    <property type="nucleotide sequence ID" value="NZ_AP023440.1"/>
</dbReference>
<sequence length="185" mass="19580">MPDTALLIIDMQSALLSDAHDVETCLRRVANLTGRARSAGVPIIYLRQRLHDLPADLSDVHPAVVPRPGDTVLDKDSADSFLDTGLGDLLNERAVSRVIVTGFATEYCVDSTSRSALSRGYDLVLVSDGHTTPARPPGAAPSAAQIIAHHNTTFSTIQYAGRSITVTSAAHIRFDAAPALSNVPG</sequence>
<evidence type="ECO:0000313" key="4">
    <source>
        <dbReference type="Proteomes" id="UP000516444"/>
    </source>
</evidence>
<evidence type="ECO:0000259" key="2">
    <source>
        <dbReference type="Pfam" id="PF00857"/>
    </source>
</evidence>
<keyword evidence="4" id="KW-1185">Reference proteome</keyword>
<dbReference type="SUPFAM" id="SSF52499">
    <property type="entry name" value="Isochorismatase-like hydrolases"/>
    <property type="match status" value="1"/>
</dbReference>
<evidence type="ECO:0000256" key="1">
    <source>
        <dbReference type="ARBA" id="ARBA00022801"/>
    </source>
</evidence>
<organism evidence="3 4">
    <name type="scientific">Streptomyces aurantiacus</name>
    <dbReference type="NCBI Taxonomy" id="47760"/>
    <lineage>
        <taxon>Bacteria</taxon>
        <taxon>Bacillati</taxon>
        <taxon>Actinomycetota</taxon>
        <taxon>Actinomycetes</taxon>
        <taxon>Kitasatosporales</taxon>
        <taxon>Streptomycetaceae</taxon>
        <taxon>Streptomyces</taxon>
        <taxon>Streptomyces aurantiacus group</taxon>
    </lineage>
</organism>
<feature type="domain" description="Isochorismatase-like" evidence="2">
    <location>
        <begin position="4"/>
        <end position="134"/>
    </location>
</feature>
<reference evidence="3 4" key="1">
    <citation type="journal article" date="2014" name="Int. J. Syst. Evol. Microbiol.">
        <title>Complete genome sequence of Corynebacterium casei LMG S-19264T (=DSM 44701T), isolated from a smear-ripened cheese.</title>
        <authorList>
            <consortium name="US DOE Joint Genome Institute (JGI-PGF)"/>
            <person name="Walter F."/>
            <person name="Albersmeier A."/>
            <person name="Kalinowski J."/>
            <person name="Ruckert C."/>
        </authorList>
    </citation>
    <scope>NUCLEOTIDE SEQUENCE [LARGE SCALE GENOMIC DNA]</scope>
    <source>
        <strain evidence="3 4">JCM 4677</strain>
    </source>
</reference>
<name>A0A7G1P338_9ACTN</name>
<evidence type="ECO:0000313" key="3">
    <source>
        <dbReference type="EMBL" id="BCL29091.1"/>
    </source>
</evidence>
<gene>
    <name evidence="3" type="ORF">GCM10017557_39500</name>
</gene>
<proteinExistence type="predicted"/>
<accession>A0A7G1P338</accession>
<dbReference type="EMBL" id="AP023440">
    <property type="protein sequence ID" value="BCL29091.1"/>
    <property type="molecule type" value="Genomic_DNA"/>
</dbReference>
<dbReference type="Proteomes" id="UP000516444">
    <property type="component" value="Chromosome"/>
</dbReference>
<dbReference type="Pfam" id="PF00857">
    <property type="entry name" value="Isochorismatase"/>
    <property type="match status" value="1"/>
</dbReference>
<dbReference type="InterPro" id="IPR000868">
    <property type="entry name" value="Isochorismatase-like_dom"/>
</dbReference>
<dbReference type="KEGG" id="sgm:GCM10017557_39500"/>
<dbReference type="InterPro" id="IPR050272">
    <property type="entry name" value="Isochorismatase-like_hydrls"/>
</dbReference>
<dbReference type="GO" id="GO:0016787">
    <property type="term" value="F:hydrolase activity"/>
    <property type="evidence" value="ECO:0007669"/>
    <property type="project" value="UniProtKB-KW"/>
</dbReference>
<dbReference type="InterPro" id="IPR036380">
    <property type="entry name" value="Isochorismatase-like_sf"/>
</dbReference>
<protein>
    <submittedName>
        <fullName evidence="3">Isochorismatase</fullName>
    </submittedName>
</protein>
<dbReference type="PANTHER" id="PTHR43540">
    <property type="entry name" value="PEROXYUREIDOACRYLATE/UREIDOACRYLATE AMIDOHYDROLASE-RELATED"/>
    <property type="match status" value="1"/>
</dbReference>
<keyword evidence="1" id="KW-0378">Hydrolase</keyword>
<dbReference type="Gene3D" id="3.40.50.850">
    <property type="entry name" value="Isochorismatase-like"/>
    <property type="match status" value="1"/>
</dbReference>